<keyword evidence="2 4" id="KW-1133">Transmembrane helix</keyword>
<feature type="transmembrane region" description="Helical" evidence="4">
    <location>
        <begin position="250"/>
        <end position="267"/>
    </location>
</feature>
<dbReference type="SUPFAM" id="SSF103473">
    <property type="entry name" value="MFS general substrate transporter"/>
    <property type="match status" value="1"/>
</dbReference>
<proteinExistence type="predicted"/>
<feature type="transmembrane region" description="Helical" evidence="4">
    <location>
        <begin position="309"/>
        <end position="330"/>
    </location>
</feature>
<evidence type="ECO:0000256" key="4">
    <source>
        <dbReference type="SAM" id="Phobius"/>
    </source>
</evidence>
<dbReference type="PROSITE" id="PS50850">
    <property type="entry name" value="MFS"/>
    <property type="match status" value="1"/>
</dbReference>
<evidence type="ECO:0000313" key="6">
    <source>
        <dbReference type="EMBL" id="CAB4734415.1"/>
    </source>
</evidence>
<feature type="transmembrane region" description="Helical" evidence="4">
    <location>
        <begin position="20"/>
        <end position="43"/>
    </location>
</feature>
<feature type="transmembrane region" description="Helical" evidence="4">
    <location>
        <begin position="336"/>
        <end position="356"/>
    </location>
</feature>
<dbReference type="InterPro" id="IPR020846">
    <property type="entry name" value="MFS_dom"/>
</dbReference>
<dbReference type="EMBL" id="CAFAAL010000085">
    <property type="protein sequence ID" value="CAB4807349.1"/>
    <property type="molecule type" value="Genomic_DNA"/>
</dbReference>
<feature type="transmembrane region" description="Helical" evidence="4">
    <location>
        <begin position="80"/>
        <end position="104"/>
    </location>
</feature>
<dbReference type="InterPro" id="IPR011701">
    <property type="entry name" value="MFS"/>
</dbReference>
<accession>A0A6J6SID6</accession>
<keyword evidence="1 4" id="KW-0812">Transmembrane</keyword>
<evidence type="ECO:0000313" key="7">
    <source>
        <dbReference type="EMBL" id="CAB4781058.1"/>
    </source>
</evidence>
<gene>
    <name evidence="6" type="ORF">UFOPK2658_01896</name>
    <name evidence="7" type="ORF">UFOPK2880_01447</name>
    <name evidence="8" type="ORF">UFOPK3004_01014</name>
    <name evidence="9" type="ORF">UFOPK3304_01390</name>
    <name evidence="10" type="ORF">UFOPK3494_01726</name>
</gene>
<dbReference type="InterPro" id="IPR036259">
    <property type="entry name" value="MFS_trans_sf"/>
</dbReference>
<feature type="transmembrane region" description="Helical" evidence="4">
    <location>
        <begin position="218"/>
        <end position="238"/>
    </location>
</feature>
<feature type="transmembrane region" description="Helical" evidence="4">
    <location>
        <begin position="55"/>
        <end position="74"/>
    </location>
</feature>
<evidence type="ECO:0000256" key="3">
    <source>
        <dbReference type="ARBA" id="ARBA00023136"/>
    </source>
</evidence>
<evidence type="ECO:0000313" key="10">
    <source>
        <dbReference type="EMBL" id="CAB4914320.1"/>
    </source>
</evidence>
<organism evidence="6">
    <name type="scientific">freshwater metagenome</name>
    <dbReference type="NCBI Taxonomy" id="449393"/>
    <lineage>
        <taxon>unclassified sequences</taxon>
        <taxon>metagenomes</taxon>
        <taxon>ecological metagenomes</taxon>
    </lineage>
</organism>
<evidence type="ECO:0000256" key="2">
    <source>
        <dbReference type="ARBA" id="ARBA00022989"/>
    </source>
</evidence>
<dbReference type="PANTHER" id="PTHR23121">
    <property type="entry name" value="SODIUM-DEPENDENT GLUCOSE TRANSPORTER 1"/>
    <property type="match status" value="1"/>
</dbReference>
<dbReference type="Pfam" id="PF07690">
    <property type="entry name" value="MFS_1"/>
    <property type="match status" value="1"/>
</dbReference>
<evidence type="ECO:0000259" key="5">
    <source>
        <dbReference type="PROSITE" id="PS50850"/>
    </source>
</evidence>
<dbReference type="PANTHER" id="PTHR23121:SF9">
    <property type="entry name" value="SODIUM-DEPENDENT GLUCOSE TRANSPORTER 1"/>
    <property type="match status" value="1"/>
</dbReference>
<dbReference type="GO" id="GO:0022857">
    <property type="term" value="F:transmembrane transporter activity"/>
    <property type="evidence" value="ECO:0007669"/>
    <property type="project" value="InterPro"/>
</dbReference>
<evidence type="ECO:0000313" key="9">
    <source>
        <dbReference type="EMBL" id="CAB4878045.1"/>
    </source>
</evidence>
<feature type="transmembrane region" description="Helical" evidence="4">
    <location>
        <begin position="180"/>
        <end position="198"/>
    </location>
</feature>
<feature type="transmembrane region" description="Helical" evidence="4">
    <location>
        <begin position="142"/>
        <end position="160"/>
    </location>
</feature>
<feature type="domain" description="Major facilitator superfamily (MFS) profile" evidence="5">
    <location>
        <begin position="1"/>
        <end position="361"/>
    </location>
</feature>
<protein>
    <submittedName>
        <fullName evidence="6">Unannotated protein</fullName>
    </submittedName>
</protein>
<feature type="transmembrane region" description="Helical" evidence="4">
    <location>
        <begin position="273"/>
        <end position="297"/>
    </location>
</feature>
<evidence type="ECO:0000256" key="1">
    <source>
        <dbReference type="ARBA" id="ARBA00022692"/>
    </source>
</evidence>
<reference evidence="6" key="1">
    <citation type="submission" date="2020-05" db="EMBL/GenBank/DDBJ databases">
        <authorList>
            <person name="Chiriac C."/>
            <person name="Salcher M."/>
            <person name="Ghai R."/>
            <person name="Kavagutti S V."/>
        </authorList>
    </citation>
    <scope>NUCLEOTIDE SEQUENCE</scope>
</reference>
<dbReference type="EMBL" id="CAEZZP010000110">
    <property type="protein sequence ID" value="CAB4781058.1"/>
    <property type="molecule type" value="Genomic_DNA"/>
</dbReference>
<dbReference type="EMBL" id="CAFBMF010000172">
    <property type="protein sequence ID" value="CAB4914320.1"/>
    <property type="molecule type" value="Genomic_DNA"/>
</dbReference>
<keyword evidence="3 4" id="KW-0472">Membrane</keyword>
<feature type="transmembrane region" description="Helical" evidence="4">
    <location>
        <begin position="116"/>
        <end position="136"/>
    </location>
</feature>
<evidence type="ECO:0000313" key="8">
    <source>
        <dbReference type="EMBL" id="CAB4807349.1"/>
    </source>
</evidence>
<dbReference type="Gene3D" id="1.20.1250.20">
    <property type="entry name" value="MFS general substrate transporter like domains"/>
    <property type="match status" value="1"/>
</dbReference>
<name>A0A6J6SID6_9ZZZZ</name>
<dbReference type="EMBL" id="CAEZYH010000143">
    <property type="protein sequence ID" value="CAB4734415.1"/>
    <property type="molecule type" value="Genomic_DNA"/>
</dbReference>
<dbReference type="AlphaFoldDB" id="A0A6J6SID6"/>
<dbReference type="EMBL" id="CAFBLJ010000084">
    <property type="protein sequence ID" value="CAB4878045.1"/>
    <property type="molecule type" value="Genomic_DNA"/>
</dbReference>
<sequence length="375" mass="39181">MGIALSLLGPSVSYLEDHLGVSAGIVGILFAVIAASNFFGAIIGGRWVTRWGGHVVLRIGVVAFSVGVLFIALASTYLYAAFGAVLIGSATGMTDASMNIMVVWARAGKSGPALNAMHLLFGVGALLAPLIVDRAISFTDHLWPVSIVVGFFAVISVAILGRRESPFEPEHAPDLHRPELPTKVVVQVAVFFLLYVGGEVGFSGWIHTYAEDQGLGGSNPAFVTAVFWASFALARLVAIPLSKIFRPLTIVGWACGFSLVGLMIMISGDTNALSIWIGAGLFGFASGPQYPTMIAMVDEKLSLSAQATAWIVGAAAIGGLIVPVSIGSLIDTVGSTSMPVVVLGVCALGFAWVFVVQRSISHASAHDRIDALRQS</sequence>